<keyword evidence="4" id="KW-1003">Cell membrane</keyword>
<name>A0A2S9IM96_9HYPH</name>
<dbReference type="CDD" id="cd03216">
    <property type="entry name" value="ABC_Carb_Monos_I"/>
    <property type="match status" value="1"/>
</dbReference>
<organism evidence="12 13">
    <name type="scientific">Phyllobacterium phragmitis</name>
    <dbReference type="NCBI Taxonomy" id="2670329"/>
    <lineage>
        <taxon>Bacteria</taxon>
        <taxon>Pseudomonadati</taxon>
        <taxon>Pseudomonadota</taxon>
        <taxon>Alphaproteobacteria</taxon>
        <taxon>Hyphomicrobiales</taxon>
        <taxon>Phyllobacteriaceae</taxon>
        <taxon>Phyllobacterium</taxon>
    </lineage>
</organism>
<dbReference type="SUPFAM" id="SSF52540">
    <property type="entry name" value="P-loop containing nucleoside triphosphate hydrolases"/>
    <property type="match status" value="2"/>
</dbReference>
<reference evidence="12 13" key="1">
    <citation type="submission" date="2018-02" db="EMBL/GenBank/DDBJ databases">
        <title>The draft genome of Phyllobacterium sp. 1N-3.</title>
        <authorList>
            <person name="Liu L."/>
            <person name="Li L."/>
            <person name="Zhang X."/>
            <person name="Wang T."/>
            <person name="Liang L."/>
        </authorList>
    </citation>
    <scope>NUCLEOTIDE SEQUENCE [LARGE SCALE GENOMIC DNA]</scope>
    <source>
        <strain evidence="12 13">1N-3</strain>
    </source>
</reference>
<keyword evidence="6" id="KW-0677">Repeat</keyword>
<evidence type="ECO:0000256" key="9">
    <source>
        <dbReference type="ARBA" id="ARBA00022967"/>
    </source>
</evidence>
<evidence type="ECO:0000313" key="13">
    <source>
        <dbReference type="Proteomes" id="UP000239434"/>
    </source>
</evidence>
<evidence type="ECO:0000256" key="10">
    <source>
        <dbReference type="ARBA" id="ARBA00023136"/>
    </source>
</evidence>
<keyword evidence="10" id="KW-0472">Membrane</keyword>
<dbReference type="Pfam" id="PF00005">
    <property type="entry name" value="ABC_tran"/>
    <property type="match status" value="2"/>
</dbReference>
<dbReference type="RefSeq" id="WP_105743800.1">
    <property type="nucleotide sequence ID" value="NZ_PVBR01000018.1"/>
</dbReference>
<evidence type="ECO:0000256" key="5">
    <source>
        <dbReference type="ARBA" id="ARBA00022597"/>
    </source>
</evidence>
<keyword evidence="5" id="KW-0762">Sugar transport</keyword>
<keyword evidence="13" id="KW-1185">Reference proteome</keyword>
<dbReference type="InterPro" id="IPR027417">
    <property type="entry name" value="P-loop_NTPase"/>
</dbReference>
<dbReference type="GO" id="GO:0005524">
    <property type="term" value="F:ATP binding"/>
    <property type="evidence" value="ECO:0007669"/>
    <property type="project" value="UniProtKB-KW"/>
</dbReference>
<dbReference type="InterPro" id="IPR049716">
    <property type="entry name" value="YtfR-like"/>
</dbReference>
<sequence>MTGNAPAESDAAQGSLQSDVLLSVENIHKSFLGFKALDGVDFDIRAGEIHALLGENGAGKSTLIKVLTGVHQPDSGVIRFEGREISVRDTLQAQHLGIGTVYQEVNLLPNLSVAENLFIGRQPKRFGFVDRREMERRARALLAQYGMDIDVSADLARYSVAMQQLIAIARAVDLSGRVLILDEPTASLDSHETEMLFTVMRQLKARGLGLVFITHFLDQVYAVSDRVTILRNGSLAGTALTRDLSKIDLVSKMLGRTLAEVTHTTHRTAPPASAPRISFRDYGLARSIAPFDLDIAEGEVVGVAGLLGSGRTETARLLFGIDVPDNGKASIDGREIRIRSPREAVAAGFGLCPEDRKTDGIVGDLSVRENIALALQARRGWLRRLSSREQSDLADRFVKALDIRTSDIEKPVKFLSGGNQQKVILARWLATSPRFLILDEPTRGIDVGAHAEIIRLINRLCDDGMALLVISSEIEEIVAYSSRVRVLRDRVHTAELTGSDINPATIMRTIAADTGKGAPPKVEQ</sequence>
<protein>
    <submittedName>
        <fullName evidence="12">Sugar ABC transporter ATP-binding protein</fullName>
    </submittedName>
</protein>
<keyword evidence="7" id="KW-0547">Nucleotide-binding</keyword>
<feature type="domain" description="ABC transporter" evidence="11">
    <location>
        <begin position="22"/>
        <end position="257"/>
    </location>
</feature>
<comment type="caution">
    <text evidence="12">The sequence shown here is derived from an EMBL/GenBank/DDBJ whole genome shotgun (WGS) entry which is preliminary data.</text>
</comment>
<evidence type="ECO:0000256" key="1">
    <source>
        <dbReference type="ARBA" id="ARBA00004202"/>
    </source>
</evidence>
<evidence type="ECO:0000313" key="12">
    <source>
        <dbReference type="EMBL" id="PRD41659.1"/>
    </source>
</evidence>
<evidence type="ECO:0000256" key="3">
    <source>
        <dbReference type="ARBA" id="ARBA00022448"/>
    </source>
</evidence>
<accession>A0A2S9IM96</accession>
<feature type="domain" description="ABC transporter" evidence="11">
    <location>
        <begin position="272"/>
        <end position="514"/>
    </location>
</feature>
<evidence type="ECO:0000256" key="2">
    <source>
        <dbReference type="ARBA" id="ARBA00005417"/>
    </source>
</evidence>
<dbReference type="FunFam" id="3.40.50.300:FF:000127">
    <property type="entry name" value="Ribose import ATP-binding protein RbsA"/>
    <property type="match status" value="1"/>
</dbReference>
<dbReference type="PROSITE" id="PS50893">
    <property type="entry name" value="ABC_TRANSPORTER_2"/>
    <property type="match status" value="2"/>
</dbReference>
<dbReference type="AlphaFoldDB" id="A0A2S9IM96"/>
<keyword evidence="3" id="KW-0813">Transport</keyword>
<dbReference type="GO" id="GO:0016887">
    <property type="term" value="F:ATP hydrolysis activity"/>
    <property type="evidence" value="ECO:0007669"/>
    <property type="project" value="InterPro"/>
</dbReference>
<dbReference type="EMBL" id="PVBR01000018">
    <property type="protein sequence ID" value="PRD41659.1"/>
    <property type="molecule type" value="Genomic_DNA"/>
</dbReference>
<dbReference type="InterPro" id="IPR003593">
    <property type="entry name" value="AAA+_ATPase"/>
</dbReference>
<dbReference type="NCBIfam" id="NF041861">
    <property type="entry name" value="YtfR_transport"/>
    <property type="match status" value="1"/>
</dbReference>
<dbReference type="PANTHER" id="PTHR43790">
    <property type="entry name" value="CARBOHYDRATE TRANSPORT ATP-BINDING PROTEIN MG119-RELATED"/>
    <property type="match status" value="1"/>
</dbReference>
<dbReference type="CDD" id="cd03215">
    <property type="entry name" value="ABC_Carb_Monos_II"/>
    <property type="match status" value="1"/>
</dbReference>
<evidence type="ECO:0000256" key="7">
    <source>
        <dbReference type="ARBA" id="ARBA00022741"/>
    </source>
</evidence>
<dbReference type="InterPro" id="IPR050107">
    <property type="entry name" value="ABC_carbohydrate_import_ATPase"/>
</dbReference>
<comment type="similarity">
    <text evidence="2">Belongs to the ABC transporter superfamily.</text>
</comment>
<comment type="subcellular location">
    <subcellularLocation>
        <location evidence="1">Cell membrane</location>
        <topology evidence="1">Peripheral membrane protein</topology>
    </subcellularLocation>
</comment>
<dbReference type="PANTHER" id="PTHR43790:SF9">
    <property type="entry name" value="GALACTOFURANOSE TRANSPORTER ATP-BINDING PROTEIN YTFR"/>
    <property type="match status" value="1"/>
</dbReference>
<dbReference type="InterPro" id="IPR003439">
    <property type="entry name" value="ABC_transporter-like_ATP-bd"/>
</dbReference>
<evidence type="ECO:0000256" key="4">
    <source>
        <dbReference type="ARBA" id="ARBA00022475"/>
    </source>
</evidence>
<keyword evidence="8 12" id="KW-0067">ATP-binding</keyword>
<evidence type="ECO:0000259" key="11">
    <source>
        <dbReference type="PROSITE" id="PS50893"/>
    </source>
</evidence>
<dbReference type="GO" id="GO:0005886">
    <property type="term" value="C:plasma membrane"/>
    <property type="evidence" value="ECO:0007669"/>
    <property type="project" value="UniProtKB-SubCell"/>
</dbReference>
<dbReference type="PROSITE" id="PS00211">
    <property type="entry name" value="ABC_TRANSPORTER_1"/>
    <property type="match status" value="1"/>
</dbReference>
<keyword evidence="9" id="KW-1278">Translocase</keyword>
<evidence type="ECO:0000256" key="8">
    <source>
        <dbReference type="ARBA" id="ARBA00022840"/>
    </source>
</evidence>
<gene>
    <name evidence="12" type="ORF">C5748_20505</name>
</gene>
<proteinExistence type="inferred from homology"/>
<evidence type="ECO:0000256" key="6">
    <source>
        <dbReference type="ARBA" id="ARBA00022737"/>
    </source>
</evidence>
<dbReference type="Gene3D" id="3.40.50.300">
    <property type="entry name" value="P-loop containing nucleotide triphosphate hydrolases"/>
    <property type="match status" value="2"/>
</dbReference>
<dbReference type="InterPro" id="IPR017871">
    <property type="entry name" value="ABC_transporter-like_CS"/>
</dbReference>
<dbReference type="Proteomes" id="UP000239434">
    <property type="component" value="Unassembled WGS sequence"/>
</dbReference>
<dbReference type="SMART" id="SM00382">
    <property type="entry name" value="AAA"/>
    <property type="match status" value="2"/>
</dbReference>